<sequence>MSNENDDLLKVVRTGHPSGRTSLAQSGTVGHTVTIGTTGSGKTWFMESLLERRKVNSIAAVRAAQTPCVPYYRQFDKRK</sequence>
<dbReference type="EMBL" id="JAURTK010000029">
    <property type="protein sequence ID" value="MDP9651750.1"/>
    <property type="molecule type" value="Genomic_DNA"/>
</dbReference>
<dbReference type="Proteomes" id="UP001229486">
    <property type="component" value="Unassembled WGS sequence"/>
</dbReference>
<dbReference type="RefSeq" id="WP_392396297.1">
    <property type="nucleotide sequence ID" value="NZ_JAURTK010000029.1"/>
</dbReference>
<gene>
    <name evidence="1" type="ORF">J2793_007225</name>
</gene>
<dbReference type="AlphaFoldDB" id="A0AB73IP04"/>
<accession>A0AB73IP04</accession>
<comment type="caution">
    <text evidence="1">The sequence shown here is derived from an EMBL/GenBank/DDBJ whole genome shotgun (WGS) entry which is preliminary data.</text>
</comment>
<reference evidence="1" key="1">
    <citation type="submission" date="2023-07" db="EMBL/GenBank/DDBJ databases">
        <title>Sorghum-associated microbial communities from plants grown in Nebraska, USA.</title>
        <authorList>
            <person name="Schachtman D."/>
        </authorList>
    </citation>
    <scope>NUCLEOTIDE SEQUENCE</scope>
    <source>
        <strain evidence="1">DS1061</strain>
    </source>
</reference>
<organism evidence="1 2">
    <name type="scientific">Paraburkholderia caledonica</name>
    <dbReference type="NCBI Taxonomy" id="134536"/>
    <lineage>
        <taxon>Bacteria</taxon>
        <taxon>Pseudomonadati</taxon>
        <taxon>Pseudomonadota</taxon>
        <taxon>Betaproteobacteria</taxon>
        <taxon>Burkholderiales</taxon>
        <taxon>Burkholderiaceae</taxon>
        <taxon>Paraburkholderia</taxon>
    </lineage>
</organism>
<name>A0AB73IP04_9BURK</name>
<evidence type="ECO:0000313" key="2">
    <source>
        <dbReference type="Proteomes" id="UP001229486"/>
    </source>
</evidence>
<protein>
    <submittedName>
        <fullName evidence="1">Type II secretory ATPase GspE/PulE/Tfp pilus assembly ATPase PilB-like protein</fullName>
    </submittedName>
</protein>
<evidence type="ECO:0000313" key="1">
    <source>
        <dbReference type="EMBL" id="MDP9651750.1"/>
    </source>
</evidence>
<proteinExistence type="predicted"/>